<keyword evidence="2" id="KW-1185">Reference proteome</keyword>
<dbReference type="AlphaFoldDB" id="A0A125Q6E9"/>
<organism evidence="1 2">
    <name type="scientific">Rhizobium altiplani</name>
    <dbReference type="NCBI Taxonomy" id="1864509"/>
    <lineage>
        <taxon>Bacteria</taxon>
        <taxon>Pseudomonadati</taxon>
        <taxon>Pseudomonadota</taxon>
        <taxon>Alphaproteobacteria</taxon>
        <taxon>Hyphomicrobiales</taxon>
        <taxon>Rhizobiaceae</taxon>
        <taxon>Rhizobium/Agrobacterium group</taxon>
        <taxon>Rhizobium</taxon>
    </lineage>
</organism>
<proteinExistence type="predicted"/>
<accession>A0A125Q6E9</accession>
<gene>
    <name evidence="1" type="ORF">AS026_13175</name>
</gene>
<comment type="caution">
    <text evidence="1">The sequence shown here is derived from an EMBL/GenBank/DDBJ whole genome shotgun (WGS) entry which is preliminary data.</text>
</comment>
<protein>
    <submittedName>
        <fullName evidence="1">Uncharacterized protein</fullName>
    </submittedName>
</protein>
<evidence type="ECO:0000313" key="1">
    <source>
        <dbReference type="EMBL" id="KWV47720.1"/>
    </source>
</evidence>
<reference evidence="1 2" key="1">
    <citation type="submission" date="2015-11" db="EMBL/GenBank/DDBJ databases">
        <title>Draft Genome Sequence of the Strain BR 10423 (Rhizobium sp.) isolated from nodules of Mimosa pudica.</title>
        <authorList>
            <person name="Barauna A.C."/>
            <person name="Zilli J.E."/>
            <person name="Simoes-Araujo J.L."/>
            <person name="Reis V.M."/>
            <person name="James E.K."/>
            <person name="Reis F.B.Jr."/>
            <person name="Rouws L.F."/>
            <person name="Passos S.R."/>
            <person name="Gois S.R."/>
        </authorList>
    </citation>
    <scope>NUCLEOTIDE SEQUENCE [LARGE SCALE GENOMIC DNA]</scope>
    <source>
        <strain evidence="1 2">BR10423</strain>
    </source>
</reference>
<name>A0A125Q6E9_9HYPH</name>
<dbReference type="RefSeq" id="WP_062372196.1">
    <property type="nucleotide sequence ID" value="NZ_LNCD01000103.1"/>
</dbReference>
<dbReference type="EMBL" id="LNCD01000103">
    <property type="protein sequence ID" value="KWV47720.1"/>
    <property type="molecule type" value="Genomic_DNA"/>
</dbReference>
<dbReference type="Proteomes" id="UP000068164">
    <property type="component" value="Unassembled WGS sequence"/>
</dbReference>
<evidence type="ECO:0000313" key="2">
    <source>
        <dbReference type="Proteomes" id="UP000068164"/>
    </source>
</evidence>
<dbReference type="OrthoDB" id="7873178at2"/>
<sequence length="62" mass="6742">MQDTLSEEQKAKDEFFERISLLSQEMVKAYGKDFAMGALVLGARWIAEGKAGAAGEASLSMQ</sequence>